<evidence type="ECO:0000313" key="2">
    <source>
        <dbReference type="EMBL" id="SCG76155.1"/>
    </source>
</evidence>
<accession>A0A1C5K009</accession>
<keyword evidence="3" id="KW-1185">Reference proteome</keyword>
<reference evidence="3" key="1">
    <citation type="submission" date="2016-06" db="EMBL/GenBank/DDBJ databases">
        <authorList>
            <person name="Varghese N."/>
            <person name="Submissions Spin"/>
        </authorList>
    </citation>
    <scope>NUCLEOTIDE SEQUENCE [LARGE SCALE GENOMIC DNA]</scope>
    <source>
        <strain evidence="3">DSM 43819</strain>
    </source>
</reference>
<dbReference type="OrthoDB" id="3212097at2"/>
<feature type="region of interest" description="Disordered" evidence="1">
    <location>
        <begin position="128"/>
        <end position="149"/>
    </location>
</feature>
<organism evidence="2 3">
    <name type="scientific">Micromonospora inositola</name>
    <dbReference type="NCBI Taxonomy" id="47865"/>
    <lineage>
        <taxon>Bacteria</taxon>
        <taxon>Bacillati</taxon>
        <taxon>Actinomycetota</taxon>
        <taxon>Actinomycetes</taxon>
        <taxon>Micromonosporales</taxon>
        <taxon>Micromonosporaceae</taxon>
        <taxon>Micromonospora</taxon>
    </lineage>
</organism>
<feature type="compositionally biased region" description="Basic and acidic residues" evidence="1">
    <location>
        <begin position="139"/>
        <end position="149"/>
    </location>
</feature>
<proteinExistence type="predicted"/>
<protein>
    <submittedName>
        <fullName evidence="2">Uncharacterized protein</fullName>
    </submittedName>
</protein>
<dbReference type="RefSeq" id="WP_089015204.1">
    <property type="nucleotide sequence ID" value="NZ_LT607754.1"/>
</dbReference>
<evidence type="ECO:0000256" key="1">
    <source>
        <dbReference type="SAM" id="MobiDB-lite"/>
    </source>
</evidence>
<sequence>MGQHTDGPDERHRRPAGVSDTTVEALGKLSEALETVERARGHLYSLHQLIGHADLMLDDAVELFRSAGHDDIADRIGRDLLGRNVIGGRWTFQIVEDFDDGYYALFRELDRRARDELVDGRRHLYEAEMKERRRTPGRPGHEARPGMEG</sequence>
<dbReference type="Proteomes" id="UP000198221">
    <property type="component" value="Chromosome I"/>
</dbReference>
<dbReference type="EMBL" id="LT607754">
    <property type="protein sequence ID" value="SCG76155.1"/>
    <property type="molecule type" value="Genomic_DNA"/>
</dbReference>
<evidence type="ECO:0000313" key="3">
    <source>
        <dbReference type="Proteomes" id="UP000198221"/>
    </source>
</evidence>
<name>A0A1C5K009_9ACTN</name>
<gene>
    <name evidence="2" type="ORF">GA0070613_5934</name>
</gene>
<dbReference type="AlphaFoldDB" id="A0A1C5K009"/>